<dbReference type="SUPFAM" id="SSF56112">
    <property type="entry name" value="Protein kinase-like (PK-like)"/>
    <property type="match status" value="1"/>
</dbReference>
<dbReference type="Proteomes" id="UP000217446">
    <property type="component" value="Unassembled WGS sequence"/>
</dbReference>
<dbReference type="EMBL" id="BDQI01000042">
    <property type="protein sequence ID" value="GAX57897.1"/>
    <property type="molecule type" value="Genomic_DNA"/>
</dbReference>
<name>A0A250VUK7_STROL</name>
<keyword evidence="2" id="KW-1185">Reference proteome</keyword>
<proteinExistence type="predicted"/>
<dbReference type="RefSeq" id="WP_067384600.1">
    <property type="nucleotide sequence ID" value="NZ_BDQI01000042.1"/>
</dbReference>
<evidence type="ECO:0000313" key="2">
    <source>
        <dbReference type="Proteomes" id="UP000217446"/>
    </source>
</evidence>
<dbReference type="InterPro" id="IPR011009">
    <property type="entry name" value="Kinase-like_dom_sf"/>
</dbReference>
<gene>
    <name evidence="1" type="ORF">SO3561_09468</name>
</gene>
<protein>
    <recommendedName>
        <fullName evidence="3">Aminoglycoside phosphotransferase domain-containing protein</fullName>
    </recommendedName>
</protein>
<evidence type="ECO:0000313" key="1">
    <source>
        <dbReference type="EMBL" id="GAX57897.1"/>
    </source>
</evidence>
<organism evidence="1 2">
    <name type="scientific">Streptomyces olivochromogenes</name>
    <dbReference type="NCBI Taxonomy" id="1963"/>
    <lineage>
        <taxon>Bacteria</taxon>
        <taxon>Bacillati</taxon>
        <taxon>Actinomycetota</taxon>
        <taxon>Actinomycetes</taxon>
        <taxon>Kitasatosporales</taxon>
        <taxon>Streptomycetaceae</taxon>
        <taxon>Streptomyces</taxon>
    </lineage>
</organism>
<sequence>MYSPPTTPTDEQRTLTAQSAAADALGITVTGPRQWGYQGRTLGQQAHHPQHGACWLRLISAPASQANGKLWDGTAEAAAAFPTVHKPALHDLHDLHYGGLAFRAELSEFIAGPACSPEPVLRAELDLAPAWWTSLRTDLDTIAATRTTRVAVRQEWISRAVPQHARVPAPDITNWATAHGDFHFANITAEPVILDWEGFGAAPLGYDAAMLYAYSLLAPATAATIRRELPILNTPAGNTALLVVAADLLQSCSRSDHPELADPLRALVASLT</sequence>
<dbReference type="AlphaFoldDB" id="A0A250VUK7"/>
<dbReference type="STRING" id="1963.AQJ27_48005"/>
<accession>A0A250VUK7</accession>
<dbReference type="Gene3D" id="3.90.1200.10">
    <property type="match status" value="1"/>
</dbReference>
<reference evidence="2" key="1">
    <citation type="submission" date="2017-05" db="EMBL/GenBank/DDBJ databases">
        <title>Streptomyces olivochromogenes NBRC 3561 whole genome shotgun sequence.</title>
        <authorList>
            <person name="Dohra H."/>
            <person name="Kodani S."/>
        </authorList>
    </citation>
    <scope>NUCLEOTIDE SEQUENCE [LARGE SCALE GENOMIC DNA]</scope>
    <source>
        <strain evidence="2">NBRC 3561</strain>
    </source>
</reference>
<comment type="caution">
    <text evidence="1">The sequence shown here is derived from an EMBL/GenBank/DDBJ whole genome shotgun (WGS) entry which is preliminary data.</text>
</comment>
<evidence type="ECO:0008006" key="3">
    <source>
        <dbReference type="Google" id="ProtNLM"/>
    </source>
</evidence>